<protein>
    <submittedName>
        <fullName evidence="1">DUF3800 domain-containing protein</fullName>
    </submittedName>
</protein>
<organism evidence="1 2">
    <name type="scientific">Psychroflexus lacisalsi</name>
    <dbReference type="NCBI Taxonomy" id="503928"/>
    <lineage>
        <taxon>Bacteria</taxon>
        <taxon>Pseudomonadati</taxon>
        <taxon>Bacteroidota</taxon>
        <taxon>Flavobacteriia</taxon>
        <taxon>Flavobacteriales</taxon>
        <taxon>Flavobacteriaceae</taxon>
        <taxon>Psychroflexus</taxon>
    </lineage>
</organism>
<reference evidence="1 2" key="1">
    <citation type="journal article" date="2019" name="Int. J. Syst. Evol. Microbiol.">
        <title>The Global Catalogue of Microorganisms (GCM) 10K type strain sequencing project: providing services to taxonomists for standard genome sequencing and annotation.</title>
        <authorList>
            <consortium name="The Broad Institute Genomics Platform"/>
            <consortium name="The Broad Institute Genome Sequencing Center for Infectious Disease"/>
            <person name="Wu L."/>
            <person name="Ma J."/>
        </authorList>
    </citation>
    <scope>NUCLEOTIDE SEQUENCE [LARGE SCALE GENOMIC DNA]</scope>
    <source>
        <strain evidence="1 2">JCM 16231</strain>
    </source>
</reference>
<dbReference type="InterPro" id="IPR024524">
    <property type="entry name" value="DUF3800"/>
</dbReference>
<comment type="caution">
    <text evidence="1">The sequence shown here is derived from an EMBL/GenBank/DDBJ whole genome shotgun (WGS) entry which is preliminary data.</text>
</comment>
<proteinExistence type="predicted"/>
<sequence>MHNIFIDESCHLEHDNIPVMCIGYIKVPKDQYIQLKEQFEQLKLKFRTPVELKWNKFSNSRLPFYKALVDFFFASPLEFRCILVKYKNRLNHIDFNNGSHDNFYYKLIYFLLKSNPSDEQYRVYLDIKDTRGKEKLNKIHEIFTSYYNGESPFSHLQHIRSHDNVFIQLADFFIGAITYKTRMRLNSELNHPGRLEFIEYLEDASGFSLDEGTVPWETKFNIFDHQPKKSE</sequence>
<keyword evidence="2" id="KW-1185">Reference proteome</keyword>
<dbReference type="RefSeq" id="WP_224455150.1">
    <property type="nucleotide sequence ID" value="NZ_BAAAGG010000002.1"/>
</dbReference>
<name>A0ABN1K0Z9_9FLAO</name>
<evidence type="ECO:0000313" key="2">
    <source>
        <dbReference type="Proteomes" id="UP001500185"/>
    </source>
</evidence>
<dbReference type="Proteomes" id="UP001500185">
    <property type="component" value="Unassembled WGS sequence"/>
</dbReference>
<dbReference type="Pfam" id="PF12686">
    <property type="entry name" value="DUF3800"/>
    <property type="match status" value="1"/>
</dbReference>
<dbReference type="EMBL" id="BAAAGG010000002">
    <property type="protein sequence ID" value="GAA0751654.1"/>
    <property type="molecule type" value="Genomic_DNA"/>
</dbReference>
<accession>A0ABN1K0Z9</accession>
<evidence type="ECO:0000313" key="1">
    <source>
        <dbReference type="EMBL" id="GAA0751654.1"/>
    </source>
</evidence>
<gene>
    <name evidence="1" type="ORF">GCM10009433_01910</name>
</gene>